<keyword evidence="3" id="KW-1185">Reference proteome</keyword>
<dbReference type="AlphaFoldDB" id="A0A1G6TLF0"/>
<dbReference type="PANTHER" id="PTHR47129:SF1">
    <property type="entry name" value="NMRA-LIKE DOMAIN-CONTAINING PROTEIN"/>
    <property type="match status" value="1"/>
</dbReference>
<dbReference type="OrthoDB" id="5510591at2"/>
<dbReference type="Gene3D" id="3.40.50.720">
    <property type="entry name" value="NAD(P)-binding Rossmann-like Domain"/>
    <property type="match status" value="1"/>
</dbReference>
<evidence type="ECO:0000313" key="2">
    <source>
        <dbReference type="EMBL" id="SDD29155.1"/>
    </source>
</evidence>
<reference evidence="3" key="1">
    <citation type="submission" date="2016-10" db="EMBL/GenBank/DDBJ databases">
        <authorList>
            <person name="Varghese N."/>
            <person name="Submissions S."/>
        </authorList>
    </citation>
    <scope>NUCLEOTIDE SEQUENCE [LARGE SCALE GENOMIC DNA]</scope>
    <source>
        <strain evidence="3">IBRC-M 10403</strain>
    </source>
</reference>
<proteinExistence type="predicted"/>
<sequence length="284" mass="29285">MTILVTGATGQLGGLAVRHLLDRVSPGDLVVSVRDPARAAHLAERGVAVRQGDFTRPDSLDFHGVDTLLLISADGPEEVRGPGHAAAVAAARKAGVRRLVYTSLSEADASPLLLARVHAATEAVIRDSGLAFTFLRNGLYHEAFTDALPQALACGALVTATGAGEIATASRDDLALAAAVVLTEEGHEGAVYELTGPRAWRFAELAGIATEVAGQALAHVSVSDDERRAVLADAGLPGFVVDLLVDAESHIRAGALSQVRPDLAKLIGREPTPVERAVSAALGG</sequence>
<evidence type="ECO:0000313" key="3">
    <source>
        <dbReference type="Proteomes" id="UP000199501"/>
    </source>
</evidence>
<dbReference type="PANTHER" id="PTHR47129">
    <property type="entry name" value="QUINONE OXIDOREDUCTASE 2"/>
    <property type="match status" value="1"/>
</dbReference>
<dbReference type="RefSeq" id="WP_091452894.1">
    <property type="nucleotide sequence ID" value="NZ_FMZZ01000009.1"/>
</dbReference>
<dbReference type="SUPFAM" id="SSF51735">
    <property type="entry name" value="NAD(P)-binding Rossmann-fold domains"/>
    <property type="match status" value="1"/>
</dbReference>
<accession>A0A1G6TLF0</accession>
<name>A0A1G6TLF0_9PSEU</name>
<feature type="domain" description="NAD(P)-binding" evidence="1">
    <location>
        <begin position="7"/>
        <end position="184"/>
    </location>
</feature>
<dbReference type="Gene3D" id="3.90.25.10">
    <property type="entry name" value="UDP-galactose 4-epimerase, domain 1"/>
    <property type="match status" value="1"/>
</dbReference>
<dbReference type="STRING" id="1271860.SAMN05216174_109175"/>
<dbReference type="InterPro" id="IPR036291">
    <property type="entry name" value="NAD(P)-bd_dom_sf"/>
</dbReference>
<dbReference type="InterPro" id="IPR052718">
    <property type="entry name" value="NmrA-type_oxidoreductase"/>
</dbReference>
<evidence type="ECO:0000259" key="1">
    <source>
        <dbReference type="Pfam" id="PF13460"/>
    </source>
</evidence>
<dbReference type="InterPro" id="IPR016040">
    <property type="entry name" value="NAD(P)-bd_dom"/>
</dbReference>
<protein>
    <submittedName>
        <fullName evidence="2">NAD(P)H dehydrogenase (Quinone)</fullName>
    </submittedName>
</protein>
<dbReference type="Pfam" id="PF13460">
    <property type="entry name" value="NAD_binding_10"/>
    <property type="match status" value="1"/>
</dbReference>
<dbReference type="CDD" id="cd05269">
    <property type="entry name" value="TMR_SDR_a"/>
    <property type="match status" value="1"/>
</dbReference>
<gene>
    <name evidence="2" type="ORF">SAMN05216174_109175</name>
</gene>
<dbReference type="EMBL" id="FMZZ01000009">
    <property type="protein sequence ID" value="SDD29155.1"/>
    <property type="molecule type" value="Genomic_DNA"/>
</dbReference>
<organism evidence="2 3">
    <name type="scientific">Actinokineospora iranica</name>
    <dbReference type="NCBI Taxonomy" id="1271860"/>
    <lineage>
        <taxon>Bacteria</taxon>
        <taxon>Bacillati</taxon>
        <taxon>Actinomycetota</taxon>
        <taxon>Actinomycetes</taxon>
        <taxon>Pseudonocardiales</taxon>
        <taxon>Pseudonocardiaceae</taxon>
        <taxon>Actinokineospora</taxon>
    </lineage>
</organism>
<dbReference type="Proteomes" id="UP000199501">
    <property type="component" value="Unassembled WGS sequence"/>
</dbReference>